<dbReference type="AlphaFoldDB" id="A0A0K2SGQ7"/>
<evidence type="ECO:0000313" key="2">
    <source>
        <dbReference type="EMBL" id="BAS26293.1"/>
    </source>
</evidence>
<dbReference type="Proteomes" id="UP000065807">
    <property type="component" value="Chromosome"/>
</dbReference>
<reference evidence="3" key="2">
    <citation type="journal article" date="2016" name="Int. J. Syst. Evol. Microbiol.">
        <title>Complete genome sequence and cell structure of Limnochorda pilosa, a Gram-negative spore-former within the phylum Firmicutes.</title>
        <authorList>
            <person name="Watanabe M."/>
            <person name="Kojima H."/>
            <person name="Fukui M."/>
        </authorList>
    </citation>
    <scope>NUCLEOTIDE SEQUENCE [LARGE SCALE GENOMIC DNA]</scope>
    <source>
        <strain evidence="3">HC45</strain>
    </source>
</reference>
<reference evidence="3" key="1">
    <citation type="submission" date="2015-07" db="EMBL/GenBank/DDBJ databases">
        <title>Complete genome sequence and phylogenetic analysis of Limnochorda pilosa.</title>
        <authorList>
            <person name="Watanabe M."/>
            <person name="Kojima H."/>
            <person name="Fukui M."/>
        </authorList>
    </citation>
    <scope>NUCLEOTIDE SEQUENCE [LARGE SCALE GENOMIC DNA]</scope>
    <source>
        <strain evidence="3">HC45</strain>
    </source>
</reference>
<accession>A0A0K2SGQ7</accession>
<dbReference type="Pfam" id="PF19823">
    <property type="entry name" value="DUF6305"/>
    <property type="match status" value="1"/>
</dbReference>
<dbReference type="STRING" id="1555112.LIP_0436"/>
<gene>
    <name evidence="2" type="ORF">LIP_0436</name>
</gene>
<keyword evidence="3" id="KW-1185">Reference proteome</keyword>
<evidence type="ECO:0000313" key="3">
    <source>
        <dbReference type="Proteomes" id="UP000065807"/>
    </source>
</evidence>
<protein>
    <recommendedName>
        <fullName evidence="1">DUF6305 domain-containing protein</fullName>
    </recommendedName>
</protein>
<dbReference type="KEGG" id="lpil:LIP_0436"/>
<feature type="domain" description="DUF6305" evidence="1">
    <location>
        <begin position="13"/>
        <end position="166"/>
    </location>
</feature>
<organism evidence="2 3">
    <name type="scientific">Limnochorda pilosa</name>
    <dbReference type="NCBI Taxonomy" id="1555112"/>
    <lineage>
        <taxon>Bacteria</taxon>
        <taxon>Bacillati</taxon>
        <taxon>Bacillota</taxon>
        <taxon>Limnochordia</taxon>
        <taxon>Limnochordales</taxon>
        <taxon>Limnochordaceae</taxon>
        <taxon>Limnochorda</taxon>
    </lineage>
</organism>
<sequence length="168" mass="17146">MAVAPAGAAGASRPAIITSAGQSSDAVMVNVLANTQLKLGLEYDPLVGADELAGYNTLVVVVGSSAKGLGAAGIDEAQELARVQAIMEQADASDMFVLLMHVGGTARRGPASNQLIEAVAAHADAMIVVKAGNDDGLFTELARQHGIPLTEVERIVDAREPLTGLFGN</sequence>
<dbReference type="EMBL" id="AP014924">
    <property type="protein sequence ID" value="BAS26293.1"/>
    <property type="molecule type" value="Genomic_DNA"/>
</dbReference>
<dbReference type="InterPro" id="IPR046272">
    <property type="entry name" value="DUF6305"/>
</dbReference>
<proteinExistence type="predicted"/>
<evidence type="ECO:0000259" key="1">
    <source>
        <dbReference type="Pfam" id="PF19823"/>
    </source>
</evidence>
<name>A0A0K2SGQ7_LIMPI</name>